<keyword evidence="2" id="KW-0472">Membrane</keyword>
<dbReference type="Proteomes" id="UP000007523">
    <property type="component" value="Chromosome"/>
</dbReference>
<accession>H6NB05</accession>
<evidence type="ECO:0000256" key="1">
    <source>
        <dbReference type="SAM" id="MobiDB-lite"/>
    </source>
</evidence>
<keyword evidence="2" id="KW-0812">Transmembrane</keyword>
<name>H6NB05_9BACL</name>
<dbReference type="EMBL" id="CP003235">
    <property type="protein sequence ID" value="AFC31260.1"/>
    <property type="molecule type" value="Genomic_DNA"/>
</dbReference>
<feature type="transmembrane region" description="Helical" evidence="2">
    <location>
        <begin position="83"/>
        <end position="104"/>
    </location>
</feature>
<protein>
    <submittedName>
        <fullName evidence="3">Uncharacterized protein</fullName>
    </submittedName>
</protein>
<evidence type="ECO:0000256" key="2">
    <source>
        <dbReference type="SAM" id="Phobius"/>
    </source>
</evidence>
<dbReference type="HOGENOM" id="CLU_2118629_0_0_9"/>
<organism evidence="3 4">
    <name type="scientific">Paenibacillus mucilaginosus 3016</name>
    <dbReference type="NCBI Taxonomy" id="1116391"/>
    <lineage>
        <taxon>Bacteria</taxon>
        <taxon>Bacillati</taxon>
        <taxon>Bacillota</taxon>
        <taxon>Bacilli</taxon>
        <taxon>Bacillales</taxon>
        <taxon>Paenibacillaceae</taxon>
        <taxon>Paenibacillus</taxon>
    </lineage>
</organism>
<keyword evidence="2" id="KW-1133">Transmembrane helix</keyword>
<reference evidence="3 4" key="1">
    <citation type="journal article" date="2012" name="J. Bacteriol.">
        <title>Complete Genome Sequence of Paenibacillus mucilaginosus 3016, a Bacterium Functional as Microbial Fertilizer.</title>
        <authorList>
            <person name="Ma M."/>
            <person name="Wang Z."/>
            <person name="Li L."/>
            <person name="Jiang X."/>
            <person name="Guan D."/>
            <person name="Cao F."/>
            <person name="Chen H."/>
            <person name="Wang X."/>
            <person name="Shen D."/>
            <person name="Du B."/>
            <person name="Li J."/>
        </authorList>
    </citation>
    <scope>NUCLEOTIDE SEQUENCE [LARGE SCALE GENOMIC DNA]</scope>
    <source>
        <strain evidence="3 4">3016</strain>
    </source>
</reference>
<dbReference type="AlphaFoldDB" id="H6NB05"/>
<feature type="compositionally biased region" description="Polar residues" evidence="1">
    <location>
        <begin position="1"/>
        <end position="14"/>
    </location>
</feature>
<gene>
    <name evidence="3" type="ORF">PM3016_4499</name>
</gene>
<evidence type="ECO:0000313" key="4">
    <source>
        <dbReference type="Proteomes" id="UP000007523"/>
    </source>
</evidence>
<dbReference type="KEGG" id="pmq:PM3016_4499"/>
<feature type="region of interest" description="Disordered" evidence="1">
    <location>
        <begin position="1"/>
        <end position="28"/>
    </location>
</feature>
<dbReference type="RefSeq" id="WP_014371005.1">
    <property type="nucleotide sequence ID" value="NC_016935.1"/>
</dbReference>
<proteinExistence type="predicted"/>
<keyword evidence="4" id="KW-1185">Reference proteome</keyword>
<evidence type="ECO:0000313" key="3">
    <source>
        <dbReference type="EMBL" id="AFC31260.1"/>
    </source>
</evidence>
<feature type="transmembrane region" description="Helical" evidence="2">
    <location>
        <begin position="45"/>
        <end position="67"/>
    </location>
</feature>
<sequence>MNGTPSTDQTSTSAPLAPQQKGRPGHPGFWDYVHPSERPMTVKDWVITQLILALPVINLVMLFVWAFGKTSNVNRRNYCRASLWMFLFVMVLYLLALVGLLLYSNISPGGIRFS</sequence>
<dbReference type="STRING" id="1116391.PM3016_4499"/>